<protein>
    <submittedName>
        <fullName evidence="1">Uncharacterized protein</fullName>
    </submittedName>
</protein>
<accession>A0ACC0KJV4</accession>
<dbReference type="EMBL" id="CM046117">
    <property type="protein sequence ID" value="KAI8436530.1"/>
    <property type="molecule type" value="Genomic_DNA"/>
</dbReference>
<keyword evidence="2" id="KW-1185">Reference proteome</keyword>
<gene>
    <name evidence="1" type="ORF">MSG28_010062</name>
</gene>
<reference evidence="1 2" key="1">
    <citation type="journal article" date="2022" name="Genome Biol. Evol.">
        <title>The Spruce Budworm Genome: Reconstructing the Evolutionary History of Antifreeze Proteins.</title>
        <authorList>
            <person name="Beliveau C."/>
            <person name="Gagne P."/>
            <person name="Picq S."/>
            <person name="Vernygora O."/>
            <person name="Keeling C.I."/>
            <person name="Pinkney K."/>
            <person name="Doucet D."/>
            <person name="Wen F."/>
            <person name="Johnston J.S."/>
            <person name="Maaroufi H."/>
            <person name="Boyle B."/>
            <person name="Laroche J."/>
            <person name="Dewar K."/>
            <person name="Juretic N."/>
            <person name="Blackburn G."/>
            <person name="Nisole A."/>
            <person name="Brunet B."/>
            <person name="Brandao M."/>
            <person name="Lumley L."/>
            <person name="Duan J."/>
            <person name="Quan G."/>
            <person name="Lucarotti C.J."/>
            <person name="Roe A.D."/>
            <person name="Sperling F.A.H."/>
            <person name="Levesque R.C."/>
            <person name="Cusson M."/>
        </authorList>
    </citation>
    <scope>NUCLEOTIDE SEQUENCE [LARGE SCALE GENOMIC DNA]</scope>
    <source>
        <strain evidence="1">Glfc:IPQL:Cfum</strain>
    </source>
</reference>
<dbReference type="Proteomes" id="UP001064048">
    <property type="component" value="Chromosome 17"/>
</dbReference>
<sequence length="1321" mass="145683">MEQFESLLTCCVCLDRYRNPKLLPCQHSFCMEPCMDGLVDYVRRQVKCPECRAEHRIPYQGVQGFPTNVTLQRFLELHANIAGELPDPTAGQVMERCNVCSEKAYCAPCAHCDKKVCEDCKSAHMEVLRREIARINNQIRRGVNRLQDILSLVERNTTNLQSNCSAVAGEVDEIHKRLAKALKDRTDFLRNEVDRYLATELRNLTHLKDNLELELSNIQSNCDLADKYMNDDVEWEDTELVDTKEIFLKTVEFLRNFDYEAGDYNRRVRFVMTHDPNQLVVHVASYGELNITQPNAYSGAVQQSQGLTRSKSDHRLATQFRQQEESKGYTENDEPVLGGRKFGERRPPPPEKAKDYGVADEYSGYESEHRPSRRFRSRFVRSYQDNDSDTEQPTRAVKAEPKEKEKEKVVDTEDATRGPLSGIFRLSDCPRVMQRIMDVDSGKKKEKKEPPPPPKPVQPAPQPQRRAPPAQRQQSEDDEITRLKRQNKGAASSQEPDRAPAPRAEEERASITRKPPTPAREASSDGESDESLGSLQRNQRKNTAPAPKPAVTPVRRPSATETTPHRPAARAPSTESSASTESSGSAVKHTGAILTIAELKAKYSSKEPPSKPGNRFSSAGNDRTAPATTNGTAGGAQRVQSRFVGSQRPAPAPAPAEPAQADSDTSSEEETDSSEESEEEPASQRKPESQGAMARSDIGPLLARSNNARNDAMDNKAKDTTTPTRYRTRNTSQTEEEPASRYGASGSSYSNRYGTTKPKEEEPVSSIDDESKYPTARSRYLALKERRNRLARSKSSHTGFGMGDDDDQDEPVSPTTASPSAYLAARYGSGTGGTELSRSRSSHALKSRESSPERPVPGEKDGAALSSWARYLKNKYGSRGKDRDTSSSASSTSRRLSLGLPLRSANELASSDDDSKNAAGSPISPTAATAAVAGFAAAGSSPRSQYLQKRRLQFSVGSRGSEPGCFTWPRGIAVGPDNTMVVADSSNHRVQVFDSNGIFVKEFGQYGSGEGEFDCLAGVAVNRIGQYIIADRYNHRIQEAVLTSGIWDDDDDNDDDNDDDDGDSDDDDGGDNDDDDDTNNNDDEYDDNDDDSDNDDDDDDDNDDDNDDDDGYNDGDDDDGDDNDDDNDDDDDANDKCRFLRAFGSQGTGDGKFNYPWGITTDALGFIYVCDKENHRVQVFQSDGTFVGKFGSFGSKLGQLEHPHYIAVSSTNRVLVSDSNNHRIQVFDVNGRVLSSFGDEGSEDGQFKFPRGVAVDDQGYIVVADSGNNRIQIFHPDGAFLRAFGSWGSSDGEFKGLEGIAVMSGGNIIVCDRENHRVQVF</sequence>
<comment type="caution">
    <text evidence="1">The sequence shown here is derived from an EMBL/GenBank/DDBJ whole genome shotgun (WGS) entry which is preliminary data.</text>
</comment>
<evidence type="ECO:0000313" key="2">
    <source>
        <dbReference type="Proteomes" id="UP001064048"/>
    </source>
</evidence>
<name>A0ACC0KJV4_CHOFU</name>
<organism evidence="1 2">
    <name type="scientific">Choristoneura fumiferana</name>
    <name type="common">Spruce budworm moth</name>
    <name type="synonym">Archips fumiferana</name>
    <dbReference type="NCBI Taxonomy" id="7141"/>
    <lineage>
        <taxon>Eukaryota</taxon>
        <taxon>Metazoa</taxon>
        <taxon>Ecdysozoa</taxon>
        <taxon>Arthropoda</taxon>
        <taxon>Hexapoda</taxon>
        <taxon>Insecta</taxon>
        <taxon>Pterygota</taxon>
        <taxon>Neoptera</taxon>
        <taxon>Endopterygota</taxon>
        <taxon>Lepidoptera</taxon>
        <taxon>Glossata</taxon>
        <taxon>Ditrysia</taxon>
        <taxon>Tortricoidea</taxon>
        <taxon>Tortricidae</taxon>
        <taxon>Tortricinae</taxon>
        <taxon>Choristoneura</taxon>
    </lineage>
</organism>
<proteinExistence type="predicted"/>
<evidence type="ECO:0000313" key="1">
    <source>
        <dbReference type="EMBL" id="KAI8436530.1"/>
    </source>
</evidence>